<keyword evidence="5" id="KW-0732">Signal</keyword>
<protein>
    <submittedName>
        <fullName evidence="10">Variant surface protein (VSG)</fullName>
    </submittedName>
</protein>
<reference evidence="10 11" key="1">
    <citation type="submission" date="2018-09" db="EMBL/GenBank/DDBJ databases">
        <title>whole genome sequence of T. equiperdum IVM-t1 strain.</title>
        <authorList>
            <person name="Suganuma K."/>
        </authorList>
    </citation>
    <scope>NUCLEOTIDE SEQUENCE [LARGE SCALE GENOMIC DNA]</scope>
    <source>
        <strain evidence="10 11">IVM-t1</strain>
    </source>
</reference>
<organism evidence="10 11">
    <name type="scientific">Trypanosoma brucei equiperdum</name>
    <dbReference type="NCBI Taxonomy" id="630700"/>
    <lineage>
        <taxon>Eukaryota</taxon>
        <taxon>Discoba</taxon>
        <taxon>Euglenozoa</taxon>
        <taxon>Kinetoplastea</taxon>
        <taxon>Metakinetoplastina</taxon>
        <taxon>Trypanosomatida</taxon>
        <taxon>Trypanosomatidae</taxon>
        <taxon>Trypanosoma</taxon>
    </lineage>
</organism>
<accession>A0A3L6KVH2</accession>
<dbReference type="Pfam" id="PF13206">
    <property type="entry name" value="VSG_B"/>
    <property type="match status" value="1"/>
</dbReference>
<proteinExistence type="predicted"/>
<comment type="function">
    <text evidence="1">VSG forms a coat on the surface of the parasite. The trypanosome evades the immune response of the host by expressing a series of antigenically distinct VSGs from an estimated 1000 VSG genes.</text>
</comment>
<dbReference type="GO" id="GO:0098552">
    <property type="term" value="C:side of membrane"/>
    <property type="evidence" value="ECO:0007669"/>
    <property type="project" value="UniProtKB-KW"/>
</dbReference>
<sequence length="142" mass="14203">MPAVGKALCQAAICLCAKGSGGEAPTETHCGDAIAPAPTDWNAATLKAAYATIVTACAKAKTLAQAPQAILGGLERLLTKTKTIGTGGGVGIYIGTQTGQLDCQAAANVACIDLRKATAVTGAVAAIGIEWEVKIHETANKL</sequence>
<comment type="subcellular location">
    <subcellularLocation>
        <location evidence="2">Cell membrane</location>
        <topology evidence="2">Lipid-anchor</topology>
        <topology evidence="2">GPI-anchor</topology>
    </subcellularLocation>
</comment>
<keyword evidence="4" id="KW-0336">GPI-anchor</keyword>
<dbReference type="Proteomes" id="UP000266743">
    <property type="component" value="Unassembled WGS sequence"/>
</dbReference>
<comment type="caution">
    <text evidence="10">The sequence shown here is derived from an EMBL/GenBank/DDBJ whole genome shotgun (WGS) entry which is preliminary data.</text>
</comment>
<evidence type="ECO:0000256" key="8">
    <source>
        <dbReference type="ARBA" id="ARBA00023288"/>
    </source>
</evidence>
<evidence type="ECO:0000256" key="6">
    <source>
        <dbReference type="ARBA" id="ARBA00023136"/>
    </source>
</evidence>
<evidence type="ECO:0000313" key="11">
    <source>
        <dbReference type="Proteomes" id="UP000266743"/>
    </source>
</evidence>
<evidence type="ECO:0000256" key="2">
    <source>
        <dbReference type="ARBA" id="ARBA00004609"/>
    </source>
</evidence>
<evidence type="ECO:0000313" key="10">
    <source>
        <dbReference type="EMBL" id="RHW66887.1"/>
    </source>
</evidence>
<feature type="domain" description="Trypanosome variant surface glycoprotein B-type N-terminal" evidence="9">
    <location>
        <begin position="3"/>
        <end position="142"/>
    </location>
</feature>
<keyword evidence="6" id="KW-0472">Membrane</keyword>
<dbReference type="AlphaFoldDB" id="A0A3L6KVH2"/>
<dbReference type="GO" id="GO:0005886">
    <property type="term" value="C:plasma membrane"/>
    <property type="evidence" value="ECO:0007669"/>
    <property type="project" value="UniProtKB-SubCell"/>
</dbReference>
<evidence type="ECO:0000259" key="9">
    <source>
        <dbReference type="Pfam" id="PF13206"/>
    </source>
</evidence>
<evidence type="ECO:0000256" key="1">
    <source>
        <dbReference type="ARBA" id="ARBA00002523"/>
    </source>
</evidence>
<keyword evidence="3" id="KW-1003">Cell membrane</keyword>
<keyword evidence="7" id="KW-0325">Glycoprotein</keyword>
<evidence type="ECO:0000256" key="3">
    <source>
        <dbReference type="ARBA" id="ARBA00022475"/>
    </source>
</evidence>
<name>A0A3L6KVH2_9TRYP</name>
<evidence type="ECO:0000256" key="5">
    <source>
        <dbReference type="ARBA" id="ARBA00022729"/>
    </source>
</evidence>
<evidence type="ECO:0000256" key="4">
    <source>
        <dbReference type="ARBA" id="ARBA00022622"/>
    </source>
</evidence>
<dbReference type="EMBL" id="QSBY01000018">
    <property type="protein sequence ID" value="RHW66887.1"/>
    <property type="molecule type" value="Genomic_DNA"/>
</dbReference>
<evidence type="ECO:0000256" key="7">
    <source>
        <dbReference type="ARBA" id="ARBA00023180"/>
    </source>
</evidence>
<dbReference type="InterPro" id="IPR025932">
    <property type="entry name" value="Trypano_VSG_B_N_dom"/>
</dbReference>
<gene>
    <name evidence="10" type="ORF">DPX39_000073600</name>
</gene>
<keyword evidence="8" id="KW-0449">Lipoprotein</keyword>